<evidence type="ECO:0000313" key="6">
    <source>
        <dbReference type="Proteomes" id="UP000192678"/>
    </source>
</evidence>
<dbReference type="PROSITE" id="PS50956">
    <property type="entry name" value="HTH_ASNC_2"/>
    <property type="match status" value="1"/>
</dbReference>
<dbReference type="Gene3D" id="1.10.10.10">
    <property type="entry name" value="Winged helix-like DNA-binding domain superfamily/Winged helix DNA-binding domain"/>
    <property type="match status" value="1"/>
</dbReference>
<dbReference type="EMBL" id="FWYB01000021">
    <property type="protein sequence ID" value="SMD16980.1"/>
    <property type="molecule type" value="Genomic_DNA"/>
</dbReference>
<proteinExistence type="predicted"/>
<evidence type="ECO:0000256" key="3">
    <source>
        <dbReference type="ARBA" id="ARBA00023163"/>
    </source>
</evidence>
<keyword evidence="2" id="KW-0238">DNA-binding</keyword>
<dbReference type="InterPro" id="IPR000485">
    <property type="entry name" value="AsnC-type_HTH_dom"/>
</dbReference>
<dbReference type="SUPFAM" id="SSF54909">
    <property type="entry name" value="Dimeric alpha+beta barrel"/>
    <property type="match status" value="1"/>
</dbReference>
<dbReference type="InterPro" id="IPR019887">
    <property type="entry name" value="Tscrpt_reg_AsnC/Lrp_C"/>
</dbReference>
<dbReference type="InterPro" id="IPR019888">
    <property type="entry name" value="Tscrpt_reg_AsnC-like"/>
</dbReference>
<keyword evidence="6" id="KW-1185">Reference proteome</keyword>
<evidence type="ECO:0000313" key="5">
    <source>
        <dbReference type="EMBL" id="SMD16980.1"/>
    </source>
</evidence>
<name>A0A1W2F4X4_9SPHI</name>
<sequence>MATGLDNIDIKILKILQKDAAQSNETIATEVHKSTATVHARIRRLKESGYIKRIVAVLDNRKIEQNHIAFSQVLLKSHTKECLKEFKEEISKFDEVMECFQMSGTYDFILRIATRDMDDYNTFYNDKLATLSSISTIQTSFVMSEIKSDTAYPLK</sequence>
<dbReference type="RefSeq" id="WP_084292174.1">
    <property type="nucleotide sequence ID" value="NZ_FWYB01000021.1"/>
</dbReference>
<dbReference type="GO" id="GO:0005829">
    <property type="term" value="C:cytosol"/>
    <property type="evidence" value="ECO:0007669"/>
    <property type="project" value="TreeGrafter"/>
</dbReference>
<reference evidence="5 6" key="1">
    <citation type="submission" date="2017-04" db="EMBL/GenBank/DDBJ databases">
        <authorList>
            <person name="Afonso C.L."/>
            <person name="Miller P.J."/>
            <person name="Scott M.A."/>
            <person name="Spackman E."/>
            <person name="Goraichik I."/>
            <person name="Dimitrov K.M."/>
            <person name="Suarez D.L."/>
            <person name="Swayne D.E."/>
        </authorList>
    </citation>
    <scope>NUCLEOTIDE SEQUENCE [LARGE SCALE GENOMIC DNA]</scope>
    <source>
        <strain evidence="5 6">DSM 19625</strain>
    </source>
</reference>
<dbReference type="PANTHER" id="PTHR30154:SF34">
    <property type="entry name" value="TRANSCRIPTIONAL REGULATOR AZLB"/>
    <property type="match status" value="1"/>
</dbReference>
<dbReference type="GO" id="GO:0043200">
    <property type="term" value="P:response to amino acid"/>
    <property type="evidence" value="ECO:0007669"/>
    <property type="project" value="TreeGrafter"/>
</dbReference>
<dbReference type="AlphaFoldDB" id="A0A1W2F4X4"/>
<dbReference type="InterPro" id="IPR036390">
    <property type="entry name" value="WH_DNA-bd_sf"/>
</dbReference>
<keyword evidence="1" id="KW-0805">Transcription regulation</keyword>
<dbReference type="InterPro" id="IPR036388">
    <property type="entry name" value="WH-like_DNA-bd_sf"/>
</dbReference>
<keyword evidence="3" id="KW-0804">Transcription</keyword>
<dbReference type="Gene3D" id="3.30.70.920">
    <property type="match status" value="1"/>
</dbReference>
<dbReference type="GO" id="GO:0043565">
    <property type="term" value="F:sequence-specific DNA binding"/>
    <property type="evidence" value="ECO:0007669"/>
    <property type="project" value="InterPro"/>
</dbReference>
<gene>
    <name evidence="5" type="ORF">SAMN04488101_12136</name>
</gene>
<dbReference type="Pfam" id="PF01037">
    <property type="entry name" value="AsnC_trans_reg"/>
    <property type="match status" value="1"/>
</dbReference>
<dbReference type="Proteomes" id="UP000192678">
    <property type="component" value="Unassembled WGS sequence"/>
</dbReference>
<dbReference type="InterPro" id="IPR011008">
    <property type="entry name" value="Dimeric_a/b-barrel"/>
</dbReference>
<evidence type="ECO:0000259" key="4">
    <source>
        <dbReference type="PROSITE" id="PS50956"/>
    </source>
</evidence>
<accession>A0A1W2F4X4</accession>
<evidence type="ECO:0000256" key="1">
    <source>
        <dbReference type="ARBA" id="ARBA00023015"/>
    </source>
</evidence>
<dbReference type="OrthoDB" id="9800326at2"/>
<dbReference type="PANTHER" id="PTHR30154">
    <property type="entry name" value="LEUCINE-RESPONSIVE REGULATORY PROTEIN"/>
    <property type="match status" value="1"/>
</dbReference>
<organism evidence="5 6">
    <name type="scientific">Pedobacter nyackensis</name>
    <dbReference type="NCBI Taxonomy" id="475255"/>
    <lineage>
        <taxon>Bacteria</taxon>
        <taxon>Pseudomonadati</taxon>
        <taxon>Bacteroidota</taxon>
        <taxon>Sphingobacteriia</taxon>
        <taxon>Sphingobacteriales</taxon>
        <taxon>Sphingobacteriaceae</taxon>
        <taxon>Pedobacter</taxon>
    </lineage>
</organism>
<evidence type="ECO:0000256" key="2">
    <source>
        <dbReference type="ARBA" id="ARBA00023125"/>
    </source>
</evidence>
<dbReference type="SMART" id="SM00344">
    <property type="entry name" value="HTH_ASNC"/>
    <property type="match status" value="1"/>
</dbReference>
<dbReference type="SUPFAM" id="SSF46785">
    <property type="entry name" value="Winged helix' DNA-binding domain"/>
    <property type="match status" value="1"/>
</dbReference>
<feature type="domain" description="HTH asnC-type" evidence="4">
    <location>
        <begin position="5"/>
        <end position="71"/>
    </location>
</feature>
<protein>
    <submittedName>
        <fullName evidence="5">Transcriptional regulator, AsnC family</fullName>
    </submittedName>
</protein>
<dbReference type="Pfam" id="PF13412">
    <property type="entry name" value="HTH_24"/>
    <property type="match status" value="1"/>
</dbReference>
<dbReference type="PRINTS" id="PR00033">
    <property type="entry name" value="HTHASNC"/>
</dbReference>